<name>A0A9N8HN59_9STRA</name>
<feature type="compositionally biased region" description="Acidic residues" evidence="2">
    <location>
        <begin position="198"/>
        <end position="240"/>
    </location>
</feature>
<feature type="compositionally biased region" description="Polar residues" evidence="2">
    <location>
        <begin position="369"/>
        <end position="379"/>
    </location>
</feature>
<feature type="region of interest" description="Disordered" evidence="2">
    <location>
        <begin position="2195"/>
        <end position="2218"/>
    </location>
</feature>
<feature type="region of interest" description="Disordered" evidence="2">
    <location>
        <begin position="1347"/>
        <end position="1373"/>
    </location>
</feature>
<feature type="region of interest" description="Disordered" evidence="2">
    <location>
        <begin position="2072"/>
        <end position="2163"/>
    </location>
</feature>
<feature type="compositionally biased region" description="Basic and acidic residues" evidence="2">
    <location>
        <begin position="2133"/>
        <end position="2142"/>
    </location>
</feature>
<keyword evidence="1" id="KW-0175">Coiled coil</keyword>
<evidence type="ECO:0000256" key="1">
    <source>
        <dbReference type="SAM" id="Coils"/>
    </source>
</evidence>
<gene>
    <name evidence="3" type="ORF">SEMRO_797_G203850.1</name>
</gene>
<dbReference type="OrthoDB" id="10255522at2759"/>
<feature type="compositionally biased region" description="Acidic residues" evidence="2">
    <location>
        <begin position="1409"/>
        <end position="1419"/>
    </location>
</feature>
<feature type="compositionally biased region" description="Basic and acidic residues" evidence="2">
    <location>
        <begin position="2313"/>
        <end position="2323"/>
    </location>
</feature>
<feature type="compositionally biased region" description="Low complexity" evidence="2">
    <location>
        <begin position="685"/>
        <end position="694"/>
    </location>
</feature>
<feature type="region of interest" description="Disordered" evidence="2">
    <location>
        <begin position="2435"/>
        <end position="2460"/>
    </location>
</feature>
<feature type="compositionally biased region" description="Basic and acidic residues" evidence="2">
    <location>
        <begin position="243"/>
        <end position="259"/>
    </location>
</feature>
<feature type="region of interest" description="Disordered" evidence="2">
    <location>
        <begin position="908"/>
        <end position="947"/>
    </location>
</feature>
<feature type="compositionally biased region" description="Basic and acidic residues" evidence="2">
    <location>
        <begin position="717"/>
        <end position="728"/>
    </location>
</feature>
<feature type="compositionally biased region" description="Polar residues" evidence="2">
    <location>
        <begin position="981"/>
        <end position="991"/>
    </location>
</feature>
<feature type="compositionally biased region" description="Acidic residues" evidence="2">
    <location>
        <begin position="319"/>
        <end position="335"/>
    </location>
</feature>
<feature type="compositionally biased region" description="Polar residues" evidence="2">
    <location>
        <begin position="167"/>
        <end position="176"/>
    </location>
</feature>
<feature type="compositionally biased region" description="Polar residues" evidence="2">
    <location>
        <begin position="1440"/>
        <end position="1449"/>
    </location>
</feature>
<evidence type="ECO:0000313" key="3">
    <source>
        <dbReference type="EMBL" id="CAB9516643.1"/>
    </source>
</evidence>
<feature type="compositionally biased region" description="Acidic residues" evidence="2">
    <location>
        <begin position="109"/>
        <end position="120"/>
    </location>
</feature>
<feature type="compositionally biased region" description="Polar residues" evidence="2">
    <location>
        <begin position="1172"/>
        <end position="1186"/>
    </location>
</feature>
<feature type="region of interest" description="Disordered" evidence="2">
    <location>
        <begin position="1409"/>
        <end position="1503"/>
    </location>
</feature>
<feature type="compositionally biased region" description="Polar residues" evidence="2">
    <location>
        <begin position="2099"/>
        <end position="2108"/>
    </location>
</feature>
<feature type="coiled-coil region" evidence="1">
    <location>
        <begin position="3112"/>
        <end position="3139"/>
    </location>
</feature>
<accession>A0A9N8HN59</accession>
<feature type="region of interest" description="Disordered" evidence="2">
    <location>
        <begin position="1979"/>
        <end position="1998"/>
    </location>
</feature>
<feature type="region of interest" description="Disordered" evidence="2">
    <location>
        <begin position="1093"/>
        <end position="1240"/>
    </location>
</feature>
<feature type="region of interest" description="Disordered" evidence="2">
    <location>
        <begin position="2239"/>
        <end position="2408"/>
    </location>
</feature>
<keyword evidence="4" id="KW-1185">Reference proteome</keyword>
<reference evidence="3" key="1">
    <citation type="submission" date="2020-06" db="EMBL/GenBank/DDBJ databases">
        <authorList>
            <consortium name="Plant Systems Biology data submission"/>
        </authorList>
    </citation>
    <scope>NUCLEOTIDE SEQUENCE</scope>
    <source>
        <strain evidence="3">D6</strain>
    </source>
</reference>
<feature type="compositionally biased region" description="Basic and acidic residues" evidence="2">
    <location>
        <begin position="1187"/>
        <end position="1201"/>
    </location>
</feature>
<comment type="caution">
    <text evidence="3">The sequence shown here is derived from an EMBL/GenBank/DDBJ whole genome shotgun (WGS) entry which is preliminary data.</text>
</comment>
<feature type="compositionally biased region" description="Polar residues" evidence="2">
    <location>
        <begin position="923"/>
        <end position="941"/>
    </location>
</feature>
<feature type="compositionally biased region" description="Acidic residues" evidence="2">
    <location>
        <begin position="146"/>
        <end position="157"/>
    </location>
</feature>
<evidence type="ECO:0000256" key="2">
    <source>
        <dbReference type="SAM" id="MobiDB-lite"/>
    </source>
</evidence>
<feature type="compositionally biased region" description="Polar residues" evidence="2">
    <location>
        <begin position="22"/>
        <end position="32"/>
    </location>
</feature>
<feature type="region of interest" description="Disordered" evidence="2">
    <location>
        <begin position="3485"/>
        <end position="3510"/>
    </location>
</feature>
<feature type="compositionally biased region" description="Acidic residues" evidence="2">
    <location>
        <begin position="1463"/>
        <end position="1491"/>
    </location>
</feature>
<feature type="compositionally biased region" description="Polar residues" evidence="2">
    <location>
        <begin position="557"/>
        <end position="571"/>
    </location>
</feature>
<feature type="compositionally biased region" description="Polar residues" evidence="2">
    <location>
        <begin position="2364"/>
        <end position="2377"/>
    </location>
</feature>
<feature type="compositionally biased region" description="Acidic residues" evidence="2">
    <location>
        <begin position="2303"/>
        <end position="2312"/>
    </location>
</feature>
<feature type="coiled-coil region" evidence="1">
    <location>
        <begin position="2582"/>
        <end position="3024"/>
    </location>
</feature>
<feature type="compositionally biased region" description="Low complexity" evidence="2">
    <location>
        <begin position="2257"/>
        <end position="2271"/>
    </location>
</feature>
<feature type="compositionally biased region" description="Acidic residues" evidence="2">
    <location>
        <begin position="50"/>
        <end position="69"/>
    </location>
</feature>
<feature type="compositionally biased region" description="Polar residues" evidence="2">
    <location>
        <begin position="518"/>
        <end position="529"/>
    </location>
</feature>
<feature type="region of interest" description="Disordered" evidence="2">
    <location>
        <begin position="1040"/>
        <end position="1070"/>
    </location>
</feature>
<feature type="compositionally biased region" description="Acidic residues" evidence="2">
    <location>
        <begin position="129"/>
        <end position="139"/>
    </location>
</feature>
<dbReference type="Proteomes" id="UP001153069">
    <property type="component" value="Unassembled WGS sequence"/>
</dbReference>
<proteinExistence type="predicted"/>
<feature type="compositionally biased region" description="Acidic residues" evidence="2">
    <location>
        <begin position="1883"/>
        <end position="1901"/>
    </location>
</feature>
<feature type="compositionally biased region" description="Basic and acidic residues" evidence="2">
    <location>
        <begin position="306"/>
        <end position="315"/>
    </location>
</feature>
<feature type="coiled-coil region" evidence="1">
    <location>
        <begin position="3175"/>
        <end position="3244"/>
    </location>
</feature>
<feature type="compositionally biased region" description="Low complexity" evidence="2">
    <location>
        <begin position="70"/>
        <end position="88"/>
    </location>
</feature>
<sequence length="3740" mass="407271">MWGQLGRLQQGNNDEEGEATSPGGNNLWSQLGSRLLEVAADVAQDLAQPQDEDGDEDEEYYEEEGEGWDESLGLDGTPSWEEQPSQQQVEEEGQYYEGEQQDYAGGEEQYYEGEQYEEGGEQQQYAYQEGEEQYADDDQQQQTGFDAEDGWGQEEEVDFSREEEQNIAATESQESQPLFGAETTLPQAEQEPIANTGDEWDLEDEDLFDDDEQQAEASPQEEEQQQFSEEYNEPAPEEPDQNAWDHEESLNFGDEHDTEGGAVAEEEGVDENVASAENPVNEWDQDDVLDEQQKDERVNETQIHNDSYDTAHEDGGGAWDDDGLDLDGLNEDQDNNETALAVDETFATAHQDAETSAFQDTAGVEDKAPQSTDQAQIDSNENKNAWDMDEFNELNISSHHETTALDTPQPEEDSTVPKGKKINSVSFFEEPTDNIEQQEAPPDVNVNLLDAETPDANADEGNAWGTDEFDFSSHPDTSPAEQPLDSTAPEENDAWGNDDLQFSERNEDDDPATVDAAQETSPAEQTLDSTAPEVDNAWGNDDLQFSERNQDDPATVDVTQETSPAEQTLDSTAPEVDNAWGNDDLQFSEPNEDDDPVTVDAAQGASPSDQPLDSTAPLEDDAWGNDDLQFSERNEDDVTAAATEVKDTTAAAESEETHAEGDDGWGDDVLNFSGHPDEHADAVAEDVGAAASDDAVGDSETQETGSEGDEVPGNKSEPPDLDPHDNSRELGTIISNSDVANADATPAQGKADGTAKKPNEHAPTGISDEGIVQDKVETQVPENAWNDSDEDENVDSAGDWIENQELVTKHAAHFQHNDDGGDDSTVELSNIGFVDNRDGKPAGSDEASASEVKFALPARTPSRRATIRASNTSSACLSRRGSEDEDSEPMGEKILGTSVMFADMTLDRKESDPIPSDDGVTGTEISTVPSDVMSSVETPENVQPAPAATEVAVSRDALSSVSDYSSELPKPTFETQISMITLRSTADSCPSRQRDNDSDNEEGYGPVVDKTPEVGAEASTLRGLSTMTINSTAVAAHSIGDDIKEDDDMDGTYYGSTAGEGQETENAWEEDDATSLGGLHDLSEKIVNFELSTDPNSSAAQEDAVVAPLSNAASQEAEAVTPPLDSSMAILYADDNSVPSRDKDDDNEEEYKPVVDQIPKPLQELLNEKSGRTLNSMAVLADTNSQDDGKNEESSTEKGTNDGDNGWDDDGFLGDIDEGENGDDDDDDNESNPESNQVVIDNTPMEANSTGWKFGGSLAAVASADNSCPSRVHDSDEEVYGLMVDQIPALPAPLLDQMSVTALSMAVVANKEDLKENEELDASDHGESTVDGMGVSAWENEDIGLAADQDTKEKGNVPTPVARSDATPTEGQEDCVDDRLVDLTPKIEGKKVSRFSSNSLAVLAHSVNLDEEDDEDEDNDSHFGPVVDKTPLSQKPPAMTPSSTAVQATRQDETTEGGVGGWDDPDFPELEDMESGDEGEEDEETESEAPVEESVPVTAEADDNQVVLVDHTPEAVVTPRKLKGDASIAVLAPSEDGTVVSMINDDDDVDTIDPHGERVSYGPVVDTIPAWRMQPIGAPSTAPSVTFSLAVEARSVASLDDEMDETFCGDTTIGETAGENGWGDDQTLEDLDADASISRGATALQTQRAKPNNQTESSQPEIMVDHTPQLKMPPPQMGDASLVALAPSEAGTYRSATDSAIDDDTITHEGDLYGKVVDHTPRLAPLPLVTSNSMAVTAGAEFSSEMEREEDLDVTLGGDTMDAFAQEDGWGEEDALDEIDADVPTSEQSTDEIVVDHTPVADTQPKPALTDPSVAVLAPSDDGSREEDNDTYRYDEQIVFGPMVDQTPQPEDYAAMSESVVARHDGELEGTLYGDSTVGGDNGWDEDDNALDNLDDDEEKESESVAADPTTTNLWQSAELVSDNASSHLEGSTVGKSFPDASSSQDGVVLVDHTPSEIDASAQKNSVAWLVNVESGISGDETEDAGAAGPAPAAEEDQVVDRIPHGAASRYGDASTLVVADPSEVLSHVGDMLQEEGDFGPVVDLTPPTRPTAPHVISAAGSTVAVAPTVGRDDLDDADADDTVNAGEGDGWEQDPSEIDQTPNPQSGNEEEPEAPRVREQVVDFLPPPQRENPPDQNRDGWSEVATGGAPSVLAADPRETDFGPVVDQLPVAVQHANALFSAISTASQVASSECDALAGEDEGTEDGKGAPSVLVDPLPSSVALQNLDSTASLVHSLASEDEDDDDARYGPVVDHLPSIRSSLPPSRGGSTVDALATVSEVIDDDDDDVENASSEGGGDNGWGDDDLGEIDLSERIEEKGASSDEPAPAVSQTKERADGQSNQQGDRSMTVRFQSVVAAIFESSPSNDPQQLSLTSAEDVETPAENSGLGDQAEPLEPAEPNAWDDDVDFDVTFNTRLSGNDRTMLTERLTQFSEADTPPATPYSRSKTTHRDADDMPPVGVALPDLSSATTTKLKMQCNTCENATTNDCPCVQRILRRKQDGDDSIKVDYNKLLQSEITKRRLIEEETSDLRLQLDTLKNSKSAGEVRMETVRTLQEHVKVVEGKLQDAEKFGDSLRDQNKELQSSLADAQGTLSTLEAQRTQWVAKEASLREEAERIRKELHQSLEINEKDLKTEVESKQSFADNLSRQLGTLQEESSRLRTENESLTADITTLRQCLKDKESQIAKLEADLQESNDMIFELEMASESARELQDLYKDVESELVAKTALCEQLRNDVSLLERRVQAAEGEKINLTNESASLRKQHDDKMASLQSQLERLQLELDESKKLRSQEAQDGSIKLAQVQHEYDKLCDEKQVVEANARDSQSSSEAALIESRAGLAAKVEELHAATEHLSHLQEQNTRLAAELEDVAAVSAKAQSLEAALKTVQDERESLKMQLQESNDSVARLQQRIDDQGIEEGAVEQKKNIEIEALVAERSKLQSELVEKGRQIENLEQNSQSFAQEKAALSTECERLQAMAESSRVEASDVNEHLAKLLDEFETLQNEVVGLEEDKGAAEVERDHAAQKSRELETSLTSALHDVSQSAEKAKELEFLLSQRQEEHDQLFAKCNDLEALLAEKAQDSHEIGRLIHDNTALYEQVTAFQQELANQNIVLQNFEARAAALEHELSAERQAGATKDETLISLQEQLESTRRSLEMSTEGASKLPERIAELEQERDELGRHIQELSNQRNQAVVGSEGLAQENEEMLVQFGLLNEQLDAYREQANELQNLLQSHEQTTAITDARILELQQQLVAAENVQRASSEQNASLVEEKNRELIDLRNEQINLIEEIQALNEYGAEKDDIIISLTNDLESVKSQLAGYEELKADSAFITRDNDELRSQIENLEMQRDEVEANFSVQEETISALRNELDESRVTASSFEDRVKVLEEACADREAALQQKEGEIRELVGRLHDSSGSSVESTEEILELRNRLNEMEASNQETMDRVHQLVAERDTSEEELAFNRKCLAAAEASAEQLEQELAQQEEEARKQSEDQEAHMSELENKLQAKKREVAELTHRSSDLVNEVEAVRAELDALQSQPRPQPQPPALAVDEAAITELESLRGLVFSLEEQLESSKCNADEREEVLQEEINALKGRIATKDGEALVLKNRVESLRGEVQSSREQVEGKVAELQGLASEMDSIRKNQEAIPESSQISAFHLLEATKENAENLDSLRATVISLASALETSENLRADAIDRLLKERETYAVSLRHFSDSVKRFYTTLSFNNV</sequence>
<organism evidence="3 4">
    <name type="scientific">Seminavis robusta</name>
    <dbReference type="NCBI Taxonomy" id="568900"/>
    <lineage>
        <taxon>Eukaryota</taxon>
        <taxon>Sar</taxon>
        <taxon>Stramenopiles</taxon>
        <taxon>Ochrophyta</taxon>
        <taxon>Bacillariophyta</taxon>
        <taxon>Bacillariophyceae</taxon>
        <taxon>Bacillariophycidae</taxon>
        <taxon>Naviculales</taxon>
        <taxon>Naviculaceae</taxon>
        <taxon>Seminavis</taxon>
    </lineage>
</organism>
<evidence type="ECO:0000313" key="4">
    <source>
        <dbReference type="Proteomes" id="UP001153069"/>
    </source>
</evidence>
<feature type="compositionally biased region" description="Acidic residues" evidence="2">
    <location>
        <begin position="1205"/>
        <end position="1231"/>
    </location>
</feature>
<feature type="region of interest" description="Disordered" evidence="2">
    <location>
        <begin position="1"/>
        <end position="795"/>
    </location>
</feature>
<feature type="region of interest" description="Disordered" evidence="2">
    <location>
        <begin position="833"/>
        <end position="892"/>
    </location>
</feature>
<protein>
    <submittedName>
        <fullName evidence="3">Kinesin K39</fullName>
    </submittedName>
</protein>
<feature type="compositionally biased region" description="Low complexity" evidence="2">
    <location>
        <begin position="95"/>
        <end position="108"/>
    </location>
</feature>
<feature type="compositionally biased region" description="Polar residues" evidence="2">
    <location>
        <begin position="2340"/>
        <end position="2354"/>
    </location>
</feature>
<feature type="region of interest" description="Disordered" evidence="2">
    <location>
        <begin position="1871"/>
        <end position="1946"/>
    </location>
</feature>
<feature type="compositionally biased region" description="Basic and acidic residues" evidence="2">
    <location>
        <begin position="3495"/>
        <end position="3510"/>
    </location>
</feature>
<feature type="compositionally biased region" description="Acidic residues" evidence="2">
    <location>
        <begin position="695"/>
        <end position="710"/>
    </location>
</feature>
<feature type="region of interest" description="Disordered" evidence="2">
    <location>
        <begin position="1796"/>
        <end position="1833"/>
    </location>
</feature>
<dbReference type="EMBL" id="CAICTM010000796">
    <property type="protein sequence ID" value="CAB9516643.1"/>
    <property type="molecule type" value="Genomic_DNA"/>
</dbReference>
<feature type="region of interest" description="Disordered" evidence="2">
    <location>
        <begin position="981"/>
        <end position="1014"/>
    </location>
</feature>
<feature type="compositionally biased region" description="Acidic residues" evidence="2">
    <location>
        <begin position="2282"/>
        <end position="2291"/>
    </location>
</feature>